<dbReference type="PROSITE" id="PS51819">
    <property type="entry name" value="VOC"/>
    <property type="match status" value="1"/>
</dbReference>
<dbReference type="InterPro" id="IPR029068">
    <property type="entry name" value="Glyas_Bleomycin-R_OHBP_Dase"/>
</dbReference>
<dbReference type="Gene3D" id="3.10.180.10">
    <property type="entry name" value="2,3-Dihydroxybiphenyl 1,2-Dioxygenase, domain 1"/>
    <property type="match status" value="1"/>
</dbReference>
<comment type="caution">
    <text evidence="2">The sequence shown here is derived from an EMBL/GenBank/DDBJ whole genome shotgun (WGS) entry which is preliminary data.</text>
</comment>
<protein>
    <submittedName>
        <fullName evidence="2">Glyoxalase</fullName>
    </submittedName>
</protein>
<dbReference type="PANTHER" id="PTHR33993">
    <property type="entry name" value="GLYOXALASE-RELATED"/>
    <property type="match status" value="1"/>
</dbReference>
<dbReference type="InterPro" id="IPR052164">
    <property type="entry name" value="Anthracycline_SecMetBiosynth"/>
</dbReference>
<dbReference type="InterPro" id="IPR037523">
    <property type="entry name" value="VOC_core"/>
</dbReference>
<gene>
    <name evidence="2" type="ORF">GCM10017655_07300</name>
</gene>
<organism evidence="2 3">
    <name type="scientific">Pseudomonas turukhanskensis</name>
    <dbReference type="NCBI Taxonomy" id="1806536"/>
    <lineage>
        <taxon>Bacteria</taxon>
        <taxon>Pseudomonadati</taxon>
        <taxon>Pseudomonadota</taxon>
        <taxon>Gammaproteobacteria</taxon>
        <taxon>Pseudomonadales</taxon>
        <taxon>Pseudomonadaceae</taxon>
        <taxon>Pseudomonas</taxon>
    </lineage>
</organism>
<proteinExistence type="predicted"/>
<dbReference type="EMBL" id="BSFN01000001">
    <property type="protein sequence ID" value="GLK87668.1"/>
    <property type="molecule type" value="Genomic_DNA"/>
</dbReference>
<reference evidence="2" key="2">
    <citation type="submission" date="2023-01" db="EMBL/GenBank/DDBJ databases">
        <authorList>
            <person name="Sun Q."/>
            <person name="Evtushenko L."/>
        </authorList>
    </citation>
    <scope>NUCLEOTIDE SEQUENCE</scope>
    <source>
        <strain evidence="2">VKM B-2935</strain>
    </source>
</reference>
<name>A0A9W6K659_9PSED</name>
<dbReference type="PANTHER" id="PTHR33993:SF2">
    <property type="entry name" value="VOC DOMAIN-CONTAINING PROTEIN"/>
    <property type="match status" value="1"/>
</dbReference>
<feature type="domain" description="VOC" evidence="1">
    <location>
        <begin position="3"/>
        <end position="120"/>
    </location>
</feature>
<dbReference type="SUPFAM" id="SSF54593">
    <property type="entry name" value="Glyoxalase/Bleomycin resistance protein/Dihydroxybiphenyl dioxygenase"/>
    <property type="match status" value="1"/>
</dbReference>
<dbReference type="Pfam" id="PF00903">
    <property type="entry name" value="Glyoxalase"/>
    <property type="match status" value="1"/>
</dbReference>
<dbReference type="RefSeq" id="WP_271193903.1">
    <property type="nucleotide sequence ID" value="NZ_BSFN01000001.1"/>
</dbReference>
<accession>A0A9W6K659</accession>
<dbReference type="Proteomes" id="UP001143328">
    <property type="component" value="Unassembled WGS sequence"/>
</dbReference>
<evidence type="ECO:0000313" key="3">
    <source>
        <dbReference type="Proteomes" id="UP001143328"/>
    </source>
</evidence>
<dbReference type="InterPro" id="IPR004360">
    <property type="entry name" value="Glyas_Fos-R_dOase_dom"/>
</dbReference>
<sequence>MNAVNWFELYVSNFDRAHTFYQRALDMELPIVDGPMSRMGIFPGEENGGVGGCISAMPGMHPGTGGTRVYLNVEGQLDAVLDRVPNAGGTILQPRTEIAPHGFIALIKDSEGNSVGLHSVS</sequence>
<reference evidence="2" key="1">
    <citation type="journal article" date="2014" name="Int. J. Syst. Evol. Microbiol.">
        <title>Complete genome sequence of Corynebacterium casei LMG S-19264T (=DSM 44701T), isolated from a smear-ripened cheese.</title>
        <authorList>
            <consortium name="US DOE Joint Genome Institute (JGI-PGF)"/>
            <person name="Walter F."/>
            <person name="Albersmeier A."/>
            <person name="Kalinowski J."/>
            <person name="Ruckert C."/>
        </authorList>
    </citation>
    <scope>NUCLEOTIDE SEQUENCE</scope>
    <source>
        <strain evidence="2">VKM B-2935</strain>
    </source>
</reference>
<evidence type="ECO:0000259" key="1">
    <source>
        <dbReference type="PROSITE" id="PS51819"/>
    </source>
</evidence>
<dbReference type="AlphaFoldDB" id="A0A9W6K659"/>
<evidence type="ECO:0000313" key="2">
    <source>
        <dbReference type="EMBL" id="GLK87668.1"/>
    </source>
</evidence>
<keyword evidence="3" id="KW-1185">Reference proteome</keyword>
<dbReference type="CDD" id="cd07247">
    <property type="entry name" value="SgaA_N_like"/>
    <property type="match status" value="1"/>
</dbReference>